<reference evidence="3" key="1">
    <citation type="submission" date="2020-01" db="EMBL/GenBank/DDBJ databases">
        <title>Genome sequence of Kobresia littledalei, the first chromosome-level genome in the family Cyperaceae.</title>
        <authorList>
            <person name="Qu G."/>
        </authorList>
    </citation>
    <scope>NUCLEOTIDE SEQUENCE</scope>
    <source>
        <strain evidence="3">C.B.Clarke</strain>
        <tissue evidence="3">Leaf</tissue>
    </source>
</reference>
<dbReference type="Proteomes" id="UP000623129">
    <property type="component" value="Unassembled WGS sequence"/>
</dbReference>
<dbReference type="OrthoDB" id="66620at2759"/>
<sequence>MTVGDGGSDGEEGNRILGLDICADIMVGNDMIRGISGGQRKRVTTEGITQSEKKRRRSFGPVGEEEKEFRSSRRRRGEGITQSEKKRIFSVDLASLSGEEEEGKNYRVGL</sequence>
<keyword evidence="1" id="KW-0813">Transport</keyword>
<dbReference type="AlphaFoldDB" id="A0A833VN13"/>
<organism evidence="3 4">
    <name type="scientific">Carex littledalei</name>
    <dbReference type="NCBI Taxonomy" id="544730"/>
    <lineage>
        <taxon>Eukaryota</taxon>
        <taxon>Viridiplantae</taxon>
        <taxon>Streptophyta</taxon>
        <taxon>Embryophyta</taxon>
        <taxon>Tracheophyta</taxon>
        <taxon>Spermatophyta</taxon>
        <taxon>Magnoliopsida</taxon>
        <taxon>Liliopsida</taxon>
        <taxon>Poales</taxon>
        <taxon>Cyperaceae</taxon>
        <taxon>Cyperoideae</taxon>
        <taxon>Cariceae</taxon>
        <taxon>Carex</taxon>
        <taxon>Carex subgen. Euthyceras</taxon>
    </lineage>
</organism>
<keyword evidence="4" id="KW-1185">Reference proteome</keyword>
<comment type="caution">
    <text evidence="3">The sequence shown here is derived from an EMBL/GenBank/DDBJ whole genome shotgun (WGS) entry which is preliminary data.</text>
</comment>
<name>A0A833VN13_9POAL</name>
<evidence type="ECO:0000256" key="2">
    <source>
        <dbReference type="SAM" id="MobiDB-lite"/>
    </source>
</evidence>
<gene>
    <name evidence="3" type="ORF">FCM35_KLT01411</name>
</gene>
<feature type="region of interest" description="Disordered" evidence="2">
    <location>
        <begin position="38"/>
        <end position="84"/>
    </location>
</feature>
<protein>
    <submittedName>
        <fullName evidence="3">Pleiotropic drug resistance protein 1</fullName>
    </submittedName>
</protein>
<dbReference type="PANTHER" id="PTHR19241">
    <property type="entry name" value="ATP-BINDING CASSETTE TRANSPORTER"/>
    <property type="match status" value="1"/>
</dbReference>
<dbReference type="EMBL" id="SWLB01000010">
    <property type="protein sequence ID" value="KAF3333720.1"/>
    <property type="molecule type" value="Genomic_DNA"/>
</dbReference>
<proteinExistence type="predicted"/>
<evidence type="ECO:0000313" key="4">
    <source>
        <dbReference type="Proteomes" id="UP000623129"/>
    </source>
</evidence>
<evidence type="ECO:0000256" key="1">
    <source>
        <dbReference type="ARBA" id="ARBA00022448"/>
    </source>
</evidence>
<accession>A0A833VN13</accession>
<evidence type="ECO:0000313" key="3">
    <source>
        <dbReference type="EMBL" id="KAF3333720.1"/>
    </source>
</evidence>